<comment type="caution">
    <text evidence="2">The sequence shown here is derived from an EMBL/GenBank/DDBJ whole genome shotgun (WGS) entry which is preliminary data.</text>
</comment>
<feature type="non-terminal residue" evidence="2">
    <location>
        <position position="143"/>
    </location>
</feature>
<feature type="compositionally biased region" description="Basic residues" evidence="1">
    <location>
        <begin position="37"/>
        <end position="55"/>
    </location>
</feature>
<feature type="non-terminal residue" evidence="2">
    <location>
        <position position="1"/>
    </location>
</feature>
<name>A0AAV2H9T1_LYMST</name>
<dbReference type="EMBL" id="CAXITT010000045">
    <property type="protein sequence ID" value="CAL1529269.1"/>
    <property type="molecule type" value="Genomic_DNA"/>
</dbReference>
<sequence length="143" mass="15787">RGGQGPVAPASREHGNRPRHHIGGQQGGPGPQETGRNRRCHARGLHVRLQVHRNIGRPQPQNRRAGGRDLDPDTPPAPAPGHRPHAPSTDQVQEPDPLPGVVLQQTLQTQRQRIGVLRGNLHEMNEPDPRTIKPEVLKREYTA</sequence>
<dbReference type="Proteomes" id="UP001497497">
    <property type="component" value="Unassembled WGS sequence"/>
</dbReference>
<evidence type="ECO:0000313" key="2">
    <source>
        <dbReference type="EMBL" id="CAL1529269.1"/>
    </source>
</evidence>
<evidence type="ECO:0000256" key="1">
    <source>
        <dbReference type="SAM" id="MobiDB-lite"/>
    </source>
</evidence>
<dbReference type="AlphaFoldDB" id="A0AAV2H9T1"/>
<feature type="region of interest" description="Disordered" evidence="1">
    <location>
        <begin position="118"/>
        <end position="143"/>
    </location>
</feature>
<gene>
    <name evidence="2" type="ORF">GSLYS_00003424001</name>
</gene>
<protein>
    <submittedName>
        <fullName evidence="2">Uncharacterized protein</fullName>
    </submittedName>
</protein>
<feature type="region of interest" description="Disordered" evidence="1">
    <location>
        <begin position="1"/>
        <end position="101"/>
    </location>
</feature>
<evidence type="ECO:0000313" key="3">
    <source>
        <dbReference type="Proteomes" id="UP001497497"/>
    </source>
</evidence>
<accession>A0AAV2H9T1</accession>
<reference evidence="2 3" key="1">
    <citation type="submission" date="2024-04" db="EMBL/GenBank/DDBJ databases">
        <authorList>
            <consortium name="Genoscope - CEA"/>
            <person name="William W."/>
        </authorList>
    </citation>
    <scope>NUCLEOTIDE SEQUENCE [LARGE SCALE GENOMIC DNA]</scope>
</reference>
<proteinExistence type="predicted"/>
<feature type="compositionally biased region" description="Basic and acidic residues" evidence="1">
    <location>
        <begin position="120"/>
        <end position="143"/>
    </location>
</feature>
<keyword evidence="3" id="KW-1185">Reference proteome</keyword>
<organism evidence="2 3">
    <name type="scientific">Lymnaea stagnalis</name>
    <name type="common">Great pond snail</name>
    <name type="synonym">Helix stagnalis</name>
    <dbReference type="NCBI Taxonomy" id="6523"/>
    <lineage>
        <taxon>Eukaryota</taxon>
        <taxon>Metazoa</taxon>
        <taxon>Spiralia</taxon>
        <taxon>Lophotrochozoa</taxon>
        <taxon>Mollusca</taxon>
        <taxon>Gastropoda</taxon>
        <taxon>Heterobranchia</taxon>
        <taxon>Euthyneura</taxon>
        <taxon>Panpulmonata</taxon>
        <taxon>Hygrophila</taxon>
        <taxon>Lymnaeoidea</taxon>
        <taxon>Lymnaeidae</taxon>
        <taxon>Lymnaea</taxon>
    </lineage>
</organism>